<dbReference type="RefSeq" id="XP_008720957.1">
    <property type="nucleotide sequence ID" value="XM_008722735.1"/>
</dbReference>
<dbReference type="PANTHER" id="PTHR28657:SF10">
    <property type="entry name" value="INDOLEAMINE 2,3-DIOXYGENASE"/>
    <property type="match status" value="1"/>
</dbReference>
<dbReference type="Pfam" id="PF01231">
    <property type="entry name" value="IDO"/>
    <property type="match status" value="1"/>
</dbReference>
<dbReference type="GO" id="GO:0019441">
    <property type="term" value="P:L-tryptophan catabolic process to kynurenine"/>
    <property type="evidence" value="ECO:0007669"/>
    <property type="project" value="UniProtKB-UniRule"/>
</dbReference>
<protein>
    <recommendedName>
        <fullName evidence="5">Indoleamine 2,3-dioxygenase</fullName>
        <ecNumber evidence="5">1.13.11.52</ecNumber>
    </recommendedName>
</protein>
<dbReference type="Proteomes" id="UP000030752">
    <property type="component" value="Unassembled WGS sequence"/>
</dbReference>
<dbReference type="Gene3D" id="1.20.58.480">
    <property type="match status" value="1"/>
</dbReference>
<dbReference type="GO" id="GO:0034354">
    <property type="term" value="P:'de novo' NAD+ biosynthetic process from L-tryptophan"/>
    <property type="evidence" value="ECO:0007669"/>
    <property type="project" value="TreeGrafter"/>
</dbReference>
<keyword evidence="5" id="KW-0560">Oxidoreductase</keyword>
<dbReference type="InterPro" id="IPR000898">
    <property type="entry name" value="Indolamine_dOase"/>
</dbReference>
<keyword evidence="4 5" id="KW-0349">Heme</keyword>
<dbReference type="GO" id="GO:0033754">
    <property type="term" value="F:indoleamine 2,3-dioxygenase activity"/>
    <property type="evidence" value="ECO:0007669"/>
    <property type="project" value="UniProtKB-EC"/>
</dbReference>
<reference evidence="6 7" key="1">
    <citation type="submission" date="2013-03" db="EMBL/GenBank/DDBJ databases">
        <title>The Genome Sequence of Phialophora europaea CBS 101466.</title>
        <authorList>
            <consortium name="The Broad Institute Genomics Platform"/>
            <person name="Cuomo C."/>
            <person name="de Hoog S."/>
            <person name="Gorbushina A."/>
            <person name="Walker B."/>
            <person name="Young S.K."/>
            <person name="Zeng Q."/>
            <person name="Gargeya S."/>
            <person name="Fitzgerald M."/>
            <person name="Haas B."/>
            <person name="Abouelleil A."/>
            <person name="Allen A.W."/>
            <person name="Alvarado L."/>
            <person name="Arachchi H.M."/>
            <person name="Berlin A.M."/>
            <person name="Chapman S.B."/>
            <person name="Gainer-Dewar J."/>
            <person name="Goldberg J."/>
            <person name="Griggs A."/>
            <person name="Gujja S."/>
            <person name="Hansen M."/>
            <person name="Howarth C."/>
            <person name="Imamovic A."/>
            <person name="Ireland A."/>
            <person name="Larimer J."/>
            <person name="McCowan C."/>
            <person name="Murphy C."/>
            <person name="Pearson M."/>
            <person name="Poon T.W."/>
            <person name="Priest M."/>
            <person name="Roberts A."/>
            <person name="Saif S."/>
            <person name="Shea T."/>
            <person name="Sisk P."/>
            <person name="Sykes S."/>
            <person name="Wortman J."/>
            <person name="Nusbaum C."/>
            <person name="Birren B."/>
        </authorList>
    </citation>
    <scope>NUCLEOTIDE SEQUENCE [LARGE SCALE GENOMIC DNA]</scope>
    <source>
        <strain evidence="6 7">CBS 101466</strain>
    </source>
</reference>
<comment type="function">
    <text evidence="5">Produces N-formyl-kynurenine through the oxidation of tryptophan.</text>
</comment>
<evidence type="ECO:0000256" key="3">
    <source>
        <dbReference type="ARBA" id="ARBA00023004"/>
    </source>
</evidence>
<evidence type="ECO:0000256" key="5">
    <source>
        <dbReference type="RuleBase" id="RU369119"/>
    </source>
</evidence>
<dbReference type="FunCoup" id="W2RMA4">
    <property type="interactions" value="124"/>
</dbReference>
<dbReference type="HOGENOM" id="CLU_010089_0_1_1"/>
<dbReference type="InParanoid" id="W2RMA4"/>
<dbReference type="PANTHER" id="PTHR28657">
    <property type="entry name" value="INDOLEAMINE 2,3-DIOXYGENASE"/>
    <property type="match status" value="1"/>
</dbReference>
<accession>W2RMA4</accession>
<proteinExistence type="inferred from homology"/>
<dbReference type="STRING" id="1220924.W2RMA4"/>
<dbReference type="EMBL" id="KB822724">
    <property type="protein sequence ID" value="ETN37425.1"/>
    <property type="molecule type" value="Genomic_DNA"/>
</dbReference>
<dbReference type="PROSITE" id="PS00876">
    <property type="entry name" value="IDO_1"/>
    <property type="match status" value="1"/>
</dbReference>
<dbReference type="GO" id="GO:0005737">
    <property type="term" value="C:cytoplasm"/>
    <property type="evidence" value="ECO:0007669"/>
    <property type="project" value="TreeGrafter"/>
</dbReference>
<dbReference type="GO" id="GO:0046872">
    <property type="term" value="F:metal ion binding"/>
    <property type="evidence" value="ECO:0007669"/>
    <property type="project" value="UniProtKB-UniRule"/>
</dbReference>
<gene>
    <name evidence="6" type="ORF">HMPREF1541_08416</name>
</gene>
<evidence type="ECO:0000256" key="2">
    <source>
        <dbReference type="ARBA" id="ARBA00022723"/>
    </source>
</evidence>
<dbReference type="GeneID" id="19975755"/>
<dbReference type="AlphaFoldDB" id="W2RMA4"/>
<dbReference type="EC" id="1.13.11.52" evidence="5"/>
<dbReference type="VEuPathDB" id="FungiDB:HMPREF1541_08416"/>
<evidence type="ECO:0000256" key="4">
    <source>
        <dbReference type="PIRSR" id="PIRSR600898-1"/>
    </source>
</evidence>
<keyword evidence="3 4" id="KW-0408">Iron</keyword>
<comment type="similarity">
    <text evidence="1 5">Belongs to the indoleamine 2,3-dioxygenase family.</text>
</comment>
<keyword evidence="5" id="KW-0223">Dioxygenase</keyword>
<comment type="catalytic activity">
    <reaction evidence="5">
        <text>L-tryptophan + O2 = N-formyl-L-kynurenine</text>
        <dbReference type="Rhea" id="RHEA:24536"/>
        <dbReference type="ChEBI" id="CHEBI:15379"/>
        <dbReference type="ChEBI" id="CHEBI:57912"/>
        <dbReference type="ChEBI" id="CHEBI:58629"/>
    </reaction>
</comment>
<dbReference type="FunFam" id="1.20.58.480:FF:000004">
    <property type="entry name" value="Indoleamine 2,3-dioxygenase subfamily"/>
    <property type="match status" value="1"/>
</dbReference>
<dbReference type="OrthoDB" id="540174at2759"/>
<feature type="binding site" description="proximal binding residue" evidence="4">
    <location>
        <position position="364"/>
    </location>
    <ligand>
        <name>heme b</name>
        <dbReference type="ChEBI" id="CHEBI:60344"/>
    </ligand>
    <ligandPart>
        <name>Fe</name>
        <dbReference type="ChEBI" id="CHEBI:18248"/>
    </ligandPart>
</feature>
<dbReference type="GO" id="GO:0020037">
    <property type="term" value="F:heme binding"/>
    <property type="evidence" value="ECO:0007669"/>
    <property type="project" value="UniProtKB-UniRule"/>
</dbReference>
<dbReference type="InterPro" id="IPR037217">
    <property type="entry name" value="Trp/Indoleamine_2_3_dOase-like"/>
</dbReference>
<organism evidence="6 7">
    <name type="scientific">Cyphellophora europaea (strain CBS 101466)</name>
    <name type="common">Phialophora europaea</name>
    <dbReference type="NCBI Taxonomy" id="1220924"/>
    <lineage>
        <taxon>Eukaryota</taxon>
        <taxon>Fungi</taxon>
        <taxon>Dikarya</taxon>
        <taxon>Ascomycota</taxon>
        <taxon>Pezizomycotina</taxon>
        <taxon>Eurotiomycetes</taxon>
        <taxon>Chaetothyriomycetidae</taxon>
        <taxon>Chaetothyriales</taxon>
        <taxon>Cyphellophoraceae</taxon>
        <taxon>Cyphellophora</taxon>
    </lineage>
</organism>
<dbReference type="SUPFAM" id="SSF140959">
    <property type="entry name" value="Indolic compounds 2,3-dioxygenase-like"/>
    <property type="match status" value="1"/>
</dbReference>
<name>W2RMA4_CYPE1</name>
<dbReference type="eggNOG" id="ENOG502QV6W">
    <property type="taxonomic scope" value="Eukaryota"/>
</dbReference>
<evidence type="ECO:0000256" key="1">
    <source>
        <dbReference type="ARBA" id="ARBA00007119"/>
    </source>
</evidence>
<evidence type="ECO:0000313" key="7">
    <source>
        <dbReference type="Proteomes" id="UP000030752"/>
    </source>
</evidence>
<keyword evidence="2 4" id="KW-0479">Metal-binding</keyword>
<evidence type="ECO:0000313" key="6">
    <source>
        <dbReference type="EMBL" id="ETN37425.1"/>
    </source>
</evidence>
<sequence length="434" mass="48280">MPTTELKPHDLLRSYGLSEALGFLPHTAPLRRLTPAYYGPWEDAVGDLPKLINSRKIRSTVDKIPLLETSYLKTEQEWRRAYVLLGFLTQAYIWGEDTPAQRLPPQISIPFLTVSKYHDLPPTATYATLVLWNFAFQSPLCDVTNPVNLRSLQTVTGTKDEEWFYLISVALESRGGPIILELLNCIEAVRRRDTAAIVTHLERTTLNVQRIGALLERMYERCDPQTYYHDIRPLLAGTKNMATSGLPNGVLFDEGDGRSQWRQYSGGSNGQSSLIQFLDIALGVEHHATGAPRGRSTQEGVKSKANAYIKEVRNYMPGAHRDFLVSVEKIANIREYAVSGDAPEAVRRAYSETVTELSKFRDKHIQIVTRYIITPSKTPAAAHVKRKTGVNLATATSTASTSAAEGPKFYGTGGTDLIPFLKQTRDETKSAALA</sequence>
<keyword evidence="7" id="KW-1185">Reference proteome</keyword>